<comment type="subcellular location">
    <subcellularLocation>
        <location evidence="1">Cytoplasm</location>
    </subcellularLocation>
</comment>
<proteinExistence type="predicted"/>
<dbReference type="Pfam" id="PF01588">
    <property type="entry name" value="tRNA_bind"/>
    <property type="match status" value="1"/>
</dbReference>
<dbReference type="InterPro" id="IPR012340">
    <property type="entry name" value="NA-bd_OB-fold"/>
</dbReference>
<evidence type="ECO:0000256" key="4">
    <source>
        <dbReference type="ARBA" id="ARBA00022884"/>
    </source>
</evidence>
<dbReference type="Proteomes" id="UP000054805">
    <property type="component" value="Unassembled WGS sequence"/>
</dbReference>
<evidence type="ECO:0000256" key="1">
    <source>
        <dbReference type="ARBA" id="ARBA00004496"/>
    </source>
</evidence>
<protein>
    <submittedName>
        <fullName evidence="9">Methionine--tRNA ligase, cytoplasmic</fullName>
    </submittedName>
</protein>
<evidence type="ECO:0000256" key="2">
    <source>
        <dbReference type="ARBA" id="ARBA00022490"/>
    </source>
</evidence>
<feature type="coiled-coil region" evidence="7">
    <location>
        <begin position="108"/>
        <end position="139"/>
    </location>
</feature>
<dbReference type="GO" id="GO:0006412">
    <property type="term" value="P:translation"/>
    <property type="evidence" value="ECO:0007669"/>
    <property type="project" value="UniProtKB-KW"/>
</dbReference>
<dbReference type="PANTHER" id="PTHR11586">
    <property type="entry name" value="TRNA-AMINOACYLATION COFACTOR ARC1 FAMILY MEMBER"/>
    <property type="match status" value="1"/>
</dbReference>
<evidence type="ECO:0000256" key="3">
    <source>
        <dbReference type="ARBA" id="ARBA00022555"/>
    </source>
</evidence>
<keyword evidence="2" id="KW-0963">Cytoplasm</keyword>
<feature type="domain" description="TRNA-binding" evidence="8">
    <location>
        <begin position="205"/>
        <end position="306"/>
    </location>
</feature>
<dbReference type="SUPFAM" id="SSF50249">
    <property type="entry name" value="Nucleic acid-binding proteins"/>
    <property type="match status" value="1"/>
</dbReference>
<sequence>MPEISMTICKQLQLEKLIFCSSFQFVLKPGHRIGQVTTLFVKFEKETVQQFRKMFAGFQANSEVENVKKIPSAKNVCKSVKGSQKYCEIFAEIKETRHRISALKLFLTQRAKRRLAAENEELQKHLEKLKLDYQILMDRRELYSKLGLNTVSKEYVSLENSNEDETFPTAKHVIKDKKEKPKKKVAEKTDKVTAVCTSDQKNAVNISSLDIRVGFIKKAVKHPQADTLYVEEVDVGEDAVRTVVSGLVNFIPLEKMQNRFAVLLCNLKPAKMRGVESQAMVLCASTKEAVEILEPPDGAVPGDRIFCPGHEGTPEAQLNPKKKIWESVQPLLLVNADGQACYANEPLRIVGKEGCLTAPTLRSVPIK</sequence>
<dbReference type="PANTHER" id="PTHR11586:SF33">
    <property type="entry name" value="AMINOACYL TRNA SYNTHASE COMPLEX-INTERACTING MULTIFUNCTIONAL PROTEIN 1"/>
    <property type="match status" value="1"/>
</dbReference>
<gene>
    <name evidence="9" type="primary">mrs-1</name>
    <name evidence="9" type="ORF">T4B_1033</name>
</gene>
<evidence type="ECO:0000313" key="9">
    <source>
        <dbReference type="EMBL" id="KRZ19808.1"/>
    </source>
</evidence>
<accession>A0A0V1IB98</accession>
<dbReference type="CDD" id="cd02799">
    <property type="entry name" value="tRNA_bind_EMAP-II_like"/>
    <property type="match status" value="1"/>
</dbReference>
<evidence type="ECO:0000313" key="10">
    <source>
        <dbReference type="Proteomes" id="UP000054805"/>
    </source>
</evidence>
<dbReference type="EMBL" id="JYDS01000265">
    <property type="protein sequence ID" value="KRZ19808.1"/>
    <property type="molecule type" value="Genomic_DNA"/>
</dbReference>
<keyword evidence="5" id="KW-0648">Protein biosynthesis</keyword>
<reference evidence="9 10" key="1">
    <citation type="submission" date="2015-01" db="EMBL/GenBank/DDBJ databases">
        <title>Evolution of Trichinella species and genotypes.</title>
        <authorList>
            <person name="Korhonen P.K."/>
            <person name="Edoardo P."/>
            <person name="Giuseppe L.R."/>
            <person name="Gasser R.B."/>
        </authorList>
    </citation>
    <scope>NUCLEOTIDE SEQUENCE [LARGE SCALE GENOMIC DNA]</scope>
    <source>
        <strain evidence="9">ISS588</strain>
    </source>
</reference>
<keyword evidence="7" id="KW-0175">Coiled coil</keyword>
<evidence type="ECO:0000259" key="8">
    <source>
        <dbReference type="PROSITE" id="PS50886"/>
    </source>
</evidence>
<dbReference type="InterPro" id="IPR051270">
    <property type="entry name" value="Tyrosine-tRNA_ligase_regulator"/>
</dbReference>
<evidence type="ECO:0000256" key="5">
    <source>
        <dbReference type="ARBA" id="ARBA00022917"/>
    </source>
</evidence>
<dbReference type="Gene3D" id="2.40.50.140">
    <property type="entry name" value="Nucleic acid-binding proteins"/>
    <property type="match status" value="1"/>
</dbReference>
<evidence type="ECO:0000256" key="6">
    <source>
        <dbReference type="PROSITE-ProRule" id="PRU00209"/>
    </source>
</evidence>
<organism evidence="9 10">
    <name type="scientific">Trichinella pseudospiralis</name>
    <name type="common">Parasitic roundworm</name>
    <dbReference type="NCBI Taxonomy" id="6337"/>
    <lineage>
        <taxon>Eukaryota</taxon>
        <taxon>Metazoa</taxon>
        <taxon>Ecdysozoa</taxon>
        <taxon>Nematoda</taxon>
        <taxon>Enoplea</taxon>
        <taxon>Dorylaimia</taxon>
        <taxon>Trichinellida</taxon>
        <taxon>Trichinellidae</taxon>
        <taxon>Trichinella</taxon>
    </lineage>
</organism>
<dbReference type="FunFam" id="2.40.50.140:FF:000047">
    <property type="entry name" value="tyrosine--tRNA ligase, cytoplasmic isoform X2"/>
    <property type="match status" value="1"/>
</dbReference>
<dbReference type="GO" id="GO:0016874">
    <property type="term" value="F:ligase activity"/>
    <property type="evidence" value="ECO:0007669"/>
    <property type="project" value="UniProtKB-KW"/>
</dbReference>
<dbReference type="InterPro" id="IPR002547">
    <property type="entry name" value="tRNA-bd_dom"/>
</dbReference>
<name>A0A0V1IB98_TRIPS</name>
<keyword evidence="3 6" id="KW-0820">tRNA-binding</keyword>
<dbReference type="GO" id="GO:0005737">
    <property type="term" value="C:cytoplasm"/>
    <property type="evidence" value="ECO:0007669"/>
    <property type="project" value="UniProtKB-SubCell"/>
</dbReference>
<dbReference type="PROSITE" id="PS50886">
    <property type="entry name" value="TRBD"/>
    <property type="match status" value="1"/>
</dbReference>
<dbReference type="GO" id="GO:0000049">
    <property type="term" value="F:tRNA binding"/>
    <property type="evidence" value="ECO:0007669"/>
    <property type="project" value="UniProtKB-UniRule"/>
</dbReference>
<keyword evidence="4 6" id="KW-0694">RNA-binding</keyword>
<comment type="caution">
    <text evidence="9">The sequence shown here is derived from an EMBL/GenBank/DDBJ whole genome shotgun (WGS) entry which is preliminary data.</text>
</comment>
<keyword evidence="9" id="KW-0436">Ligase</keyword>
<evidence type="ECO:0000256" key="7">
    <source>
        <dbReference type="SAM" id="Coils"/>
    </source>
</evidence>
<dbReference type="AlphaFoldDB" id="A0A0V1IB98"/>
<keyword evidence="10" id="KW-1185">Reference proteome</keyword>